<keyword evidence="3" id="KW-0324">Glycolysis</keyword>
<dbReference type="PANTHER" id="PTHR30514">
    <property type="entry name" value="GLUCOKINASE"/>
    <property type="match status" value="1"/>
</dbReference>
<evidence type="ECO:0000256" key="1">
    <source>
        <dbReference type="ARBA" id="ARBA00023015"/>
    </source>
</evidence>
<keyword evidence="2" id="KW-0238">DNA-binding</keyword>
<dbReference type="InterPro" id="IPR046348">
    <property type="entry name" value="SIS_dom_sf"/>
</dbReference>
<gene>
    <name evidence="7" type="ORF">SAMEA3906486_00823</name>
</gene>
<reference evidence="7 8" key="1">
    <citation type="submission" date="2016-04" db="EMBL/GenBank/DDBJ databases">
        <authorList>
            <consortium name="Pathogen Informatics"/>
        </authorList>
    </citation>
    <scope>NUCLEOTIDE SEQUENCE [LARGE SCALE GENOMIC DNA]</scope>
    <source>
        <strain evidence="7 8">H050680373</strain>
    </source>
</reference>
<evidence type="ECO:0000256" key="4">
    <source>
        <dbReference type="ARBA" id="ARBA00023163"/>
    </source>
</evidence>
<dbReference type="SUPFAM" id="SSF53697">
    <property type="entry name" value="SIS domain"/>
    <property type="match status" value="1"/>
</dbReference>
<dbReference type="CDD" id="cd05013">
    <property type="entry name" value="SIS_RpiR"/>
    <property type="match status" value="1"/>
</dbReference>
<protein>
    <submittedName>
        <fullName evidence="7">Transcriptional regulator</fullName>
    </submittedName>
</protein>
<evidence type="ECO:0000313" key="8">
    <source>
        <dbReference type="Proteomes" id="UP000076848"/>
    </source>
</evidence>
<sequence>MDKRSLDKLIEARYASLPATLQRAARHAVDHPKDLALHSMRTVAANAGLQASAMHRLARQLGFEGYEAMRAVYREWLAQGAGSFSDRATDLQRRGAGRQAEPLLRDLLEADGRNLAQMREPVVLHGLEAARDVLADARRIYVVGLRSLFPAAFYFNYACGMFQQNTTLLTGMGGIFADELRGAGPQDAMVVFSYEPYARDTVSAVAYARELGVRIVSVTDSTVSPIAAQARALVVVPNATPSLFPSVVPALAVAQALAALLLAGAGEAGLREVARSEAQLRQFSVYQDGRQG</sequence>
<dbReference type="InterPro" id="IPR047640">
    <property type="entry name" value="RpiR-like"/>
</dbReference>
<dbReference type="GO" id="GO:0097367">
    <property type="term" value="F:carbohydrate derivative binding"/>
    <property type="evidence" value="ECO:0007669"/>
    <property type="project" value="InterPro"/>
</dbReference>
<dbReference type="SUPFAM" id="SSF46689">
    <property type="entry name" value="Homeodomain-like"/>
    <property type="match status" value="1"/>
</dbReference>
<evidence type="ECO:0000259" key="5">
    <source>
        <dbReference type="PROSITE" id="PS51071"/>
    </source>
</evidence>
<dbReference type="AlphaFoldDB" id="A0A157S6Y7"/>
<dbReference type="Gene3D" id="1.10.10.10">
    <property type="entry name" value="Winged helix-like DNA-binding domain superfamily/Winged helix DNA-binding domain"/>
    <property type="match status" value="1"/>
</dbReference>
<evidence type="ECO:0000313" key="7">
    <source>
        <dbReference type="EMBL" id="SAI66174.1"/>
    </source>
</evidence>
<accession>A0A157S6Y7</accession>
<dbReference type="PROSITE" id="PS51464">
    <property type="entry name" value="SIS"/>
    <property type="match status" value="1"/>
</dbReference>
<feature type="domain" description="HTH rpiR-type" evidence="5">
    <location>
        <begin position="4"/>
        <end position="80"/>
    </location>
</feature>
<keyword evidence="1" id="KW-0805">Transcription regulation</keyword>
<dbReference type="InterPro" id="IPR000281">
    <property type="entry name" value="HTH_RpiR"/>
</dbReference>
<dbReference type="Gene3D" id="3.40.50.10490">
    <property type="entry name" value="Glucose-6-phosphate isomerase like protein, domain 1"/>
    <property type="match status" value="1"/>
</dbReference>
<keyword evidence="8" id="KW-1185">Reference proteome</keyword>
<dbReference type="InterPro" id="IPR009057">
    <property type="entry name" value="Homeodomain-like_sf"/>
</dbReference>
<dbReference type="STRING" id="288768.SAMEA3906486_00823"/>
<keyword evidence="4" id="KW-0804">Transcription</keyword>
<dbReference type="PANTHER" id="PTHR30514:SF18">
    <property type="entry name" value="RPIR-FAMILY TRANSCRIPTIONAL REGULATOR"/>
    <property type="match status" value="1"/>
</dbReference>
<proteinExistence type="predicted"/>
<dbReference type="GO" id="GO:0003677">
    <property type="term" value="F:DNA binding"/>
    <property type="evidence" value="ECO:0007669"/>
    <property type="project" value="UniProtKB-KW"/>
</dbReference>
<name>A0A157S6Y7_9BORD</name>
<dbReference type="InterPro" id="IPR035472">
    <property type="entry name" value="RpiR-like_SIS"/>
</dbReference>
<evidence type="ECO:0000256" key="2">
    <source>
        <dbReference type="ARBA" id="ARBA00023125"/>
    </source>
</evidence>
<dbReference type="Proteomes" id="UP000076848">
    <property type="component" value="Unassembled WGS sequence"/>
</dbReference>
<evidence type="ECO:0000259" key="6">
    <source>
        <dbReference type="PROSITE" id="PS51464"/>
    </source>
</evidence>
<dbReference type="PROSITE" id="PS51071">
    <property type="entry name" value="HTH_RPIR"/>
    <property type="match status" value="1"/>
</dbReference>
<organism evidence="7 8">
    <name type="scientific">Bordetella ansorpii</name>
    <dbReference type="NCBI Taxonomy" id="288768"/>
    <lineage>
        <taxon>Bacteria</taxon>
        <taxon>Pseudomonadati</taxon>
        <taxon>Pseudomonadota</taxon>
        <taxon>Betaproteobacteria</taxon>
        <taxon>Burkholderiales</taxon>
        <taxon>Alcaligenaceae</taxon>
        <taxon>Bordetella</taxon>
    </lineage>
</organism>
<dbReference type="EMBL" id="FKIF01000002">
    <property type="protein sequence ID" value="SAI66174.1"/>
    <property type="molecule type" value="Genomic_DNA"/>
</dbReference>
<dbReference type="InterPro" id="IPR001347">
    <property type="entry name" value="SIS_dom"/>
</dbReference>
<dbReference type="GO" id="GO:0006096">
    <property type="term" value="P:glycolytic process"/>
    <property type="evidence" value="ECO:0007669"/>
    <property type="project" value="UniProtKB-KW"/>
</dbReference>
<feature type="domain" description="SIS" evidence="6">
    <location>
        <begin position="130"/>
        <end position="272"/>
    </location>
</feature>
<dbReference type="RefSeq" id="WP_066124054.1">
    <property type="nucleotide sequence ID" value="NZ_FKIF01000002.1"/>
</dbReference>
<dbReference type="InterPro" id="IPR036388">
    <property type="entry name" value="WH-like_DNA-bd_sf"/>
</dbReference>
<evidence type="ECO:0000256" key="3">
    <source>
        <dbReference type="ARBA" id="ARBA00023152"/>
    </source>
</evidence>
<dbReference type="Pfam" id="PF01380">
    <property type="entry name" value="SIS"/>
    <property type="match status" value="1"/>
</dbReference>
<dbReference type="GO" id="GO:0003700">
    <property type="term" value="F:DNA-binding transcription factor activity"/>
    <property type="evidence" value="ECO:0007669"/>
    <property type="project" value="InterPro"/>
</dbReference>
<dbReference type="OrthoDB" id="8713538at2"/>